<proteinExistence type="inferred from homology"/>
<dbReference type="PANTHER" id="PTHR11533:SF174">
    <property type="entry name" value="PUROMYCIN-SENSITIVE AMINOPEPTIDASE-RELATED"/>
    <property type="match status" value="1"/>
</dbReference>
<evidence type="ECO:0000313" key="3">
    <source>
        <dbReference type="EnsemblPlants" id="Kaladp0102s0156.1.v1.1"/>
    </source>
</evidence>
<organism evidence="3 4">
    <name type="scientific">Kalanchoe fedtschenkoi</name>
    <name type="common">Lavender scallops</name>
    <name type="synonym">South American air plant</name>
    <dbReference type="NCBI Taxonomy" id="63787"/>
    <lineage>
        <taxon>Eukaryota</taxon>
        <taxon>Viridiplantae</taxon>
        <taxon>Streptophyta</taxon>
        <taxon>Embryophyta</taxon>
        <taxon>Tracheophyta</taxon>
        <taxon>Spermatophyta</taxon>
        <taxon>Magnoliopsida</taxon>
        <taxon>eudicotyledons</taxon>
        <taxon>Gunneridae</taxon>
        <taxon>Pentapetalae</taxon>
        <taxon>Saxifragales</taxon>
        <taxon>Crassulaceae</taxon>
        <taxon>Kalanchoe</taxon>
    </lineage>
</organism>
<evidence type="ECO:0000313" key="4">
    <source>
        <dbReference type="Proteomes" id="UP000594263"/>
    </source>
</evidence>
<comment type="similarity">
    <text evidence="1">Belongs to the peptidase M1 family.</text>
</comment>
<protein>
    <recommendedName>
        <fullName evidence="2">ERAP1-like C-terminal domain-containing protein</fullName>
    </recommendedName>
</protein>
<dbReference type="InterPro" id="IPR027268">
    <property type="entry name" value="Peptidase_M4/M1_CTD_sf"/>
</dbReference>
<sequence length="470" mass="53173">MTSFNQLSLAAYIKKYACLNTKTEDLWIALEEVSGQPVNKLMNSWTSQQGYPVISVKVNGGTLEFDQSQFLTSGAHGDGQWIVPLTLCVGSYESSQSYLLEEKSGWLDMEGVLDSTAADRNSTWVKLNVYQTGFYRVKYDDDLAGRLRHAIQRKELSVADRFGFLDDSFALCMARQLPLTSLLTLMVAYEEEFEFNVLSNLLDMCYKILRIVADAKPELLDSIKIFFIKLFQQSSEKLGWDPKEGESHSEALLRGEILSALAFFGHDATCKEGWRRFQAFVEDKSNPLLPPDIRRSAYVAVMRKTSVSNREDYESLLNIYRETDLSEERARILGSLPSCPDPDIVLEVLNFLLSREVRNQDAVLGLGVCQEGREVAWKWLKDNWEYISETWGTGCLITDFISDIVSPFASIAAAKEVEEFFATRTTANIARTLNQSIERIHINAELVKSIQCENDLENTVAALAQRYCHG</sequence>
<dbReference type="OMA" id="QETEDIC"/>
<accession>A0A7N0V590</accession>
<dbReference type="Gene3D" id="1.10.390.10">
    <property type="entry name" value="Neutral Protease Domain 2"/>
    <property type="match status" value="1"/>
</dbReference>
<evidence type="ECO:0000259" key="2">
    <source>
        <dbReference type="Pfam" id="PF11838"/>
    </source>
</evidence>
<dbReference type="Gramene" id="Kaladp0102s0156.1.v1.1">
    <property type="protein sequence ID" value="Kaladp0102s0156.1.v1.1"/>
    <property type="gene ID" value="Kaladp0102s0156.v1.1"/>
</dbReference>
<dbReference type="GO" id="GO:0005737">
    <property type="term" value="C:cytoplasm"/>
    <property type="evidence" value="ECO:0007669"/>
    <property type="project" value="TreeGrafter"/>
</dbReference>
<dbReference type="AlphaFoldDB" id="A0A7N0V590"/>
<dbReference type="SUPFAM" id="SSF55486">
    <property type="entry name" value="Metalloproteases ('zincins'), catalytic domain"/>
    <property type="match status" value="1"/>
</dbReference>
<dbReference type="FunFam" id="1.25.50.20:FF:000002">
    <property type="entry name" value="Aminopeptidase"/>
    <property type="match status" value="1"/>
</dbReference>
<dbReference type="GO" id="GO:0008270">
    <property type="term" value="F:zinc ion binding"/>
    <property type="evidence" value="ECO:0007669"/>
    <property type="project" value="TreeGrafter"/>
</dbReference>
<reference evidence="3" key="1">
    <citation type="submission" date="2021-01" db="UniProtKB">
        <authorList>
            <consortium name="EnsemblPlants"/>
        </authorList>
    </citation>
    <scope>IDENTIFICATION</scope>
</reference>
<dbReference type="Gene3D" id="1.25.50.20">
    <property type="match status" value="1"/>
</dbReference>
<dbReference type="Gene3D" id="2.60.40.1910">
    <property type="match status" value="1"/>
</dbReference>
<name>A0A7N0V590_KALFE</name>
<dbReference type="GO" id="GO:0006508">
    <property type="term" value="P:proteolysis"/>
    <property type="evidence" value="ECO:0007669"/>
    <property type="project" value="TreeGrafter"/>
</dbReference>
<dbReference type="InterPro" id="IPR050344">
    <property type="entry name" value="Peptidase_M1_aminopeptidases"/>
</dbReference>
<feature type="domain" description="ERAP1-like C-terminal" evidence="2">
    <location>
        <begin position="124"/>
        <end position="441"/>
    </location>
</feature>
<dbReference type="EnsemblPlants" id="Kaladp0102s0156.1.v1.1">
    <property type="protein sequence ID" value="Kaladp0102s0156.1.v1.1"/>
    <property type="gene ID" value="Kaladp0102s0156.v1.1"/>
</dbReference>
<dbReference type="InterPro" id="IPR024571">
    <property type="entry name" value="ERAP1-like_C_dom"/>
</dbReference>
<dbReference type="GO" id="GO:0043171">
    <property type="term" value="P:peptide catabolic process"/>
    <property type="evidence" value="ECO:0007669"/>
    <property type="project" value="TreeGrafter"/>
</dbReference>
<evidence type="ECO:0000256" key="1">
    <source>
        <dbReference type="ARBA" id="ARBA00010136"/>
    </source>
</evidence>
<dbReference type="GO" id="GO:0005615">
    <property type="term" value="C:extracellular space"/>
    <property type="evidence" value="ECO:0007669"/>
    <property type="project" value="TreeGrafter"/>
</dbReference>
<dbReference type="PANTHER" id="PTHR11533">
    <property type="entry name" value="PROTEASE M1 ZINC METALLOPROTEASE"/>
    <property type="match status" value="1"/>
</dbReference>
<dbReference type="Pfam" id="PF11838">
    <property type="entry name" value="ERAP1_C"/>
    <property type="match status" value="1"/>
</dbReference>
<dbReference type="GO" id="GO:0070006">
    <property type="term" value="F:metalloaminopeptidase activity"/>
    <property type="evidence" value="ECO:0007669"/>
    <property type="project" value="TreeGrafter"/>
</dbReference>
<dbReference type="GO" id="GO:0042277">
    <property type="term" value="F:peptide binding"/>
    <property type="evidence" value="ECO:0007669"/>
    <property type="project" value="TreeGrafter"/>
</dbReference>
<keyword evidence="4" id="KW-1185">Reference proteome</keyword>
<dbReference type="GO" id="GO:0016020">
    <property type="term" value="C:membrane"/>
    <property type="evidence" value="ECO:0007669"/>
    <property type="project" value="TreeGrafter"/>
</dbReference>
<dbReference type="Proteomes" id="UP000594263">
    <property type="component" value="Unplaced"/>
</dbReference>